<dbReference type="PANTHER" id="PTHR35400:SF1">
    <property type="entry name" value="SLR1083 PROTEIN"/>
    <property type="match status" value="1"/>
</dbReference>
<dbReference type="RefSeq" id="WP_244352991.1">
    <property type="nucleotide sequence ID" value="NZ_JAFIRA010000065.1"/>
</dbReference>
<organism evidence="2 3">
    <name type="scientific">Thermostichus vulcanus str. 'Rupite'</name>
    <dbReference type="NCBI Taxonomy" id="2813851"/>
    <lineage>
        <taxon>Bacteria</taxon>
        <taxon>Bacillati</taxon>
        <taxon>Cyanobacteriota</taxon>
        <taxon>Cyanophyceae</taxon>
        <taxon>Thermostichales</taxon>
        <taxon>Thermostichaceae</taxon>
        <taxon>Thermostichus</taxon>
    </lineage>
</organism>
<proteinExistence type="predicted"/>
<accession>A0ABT0CF65</accession>
<dbReference type="SUPFAM" id="SSF52980">
    <property type="entry name" value="Restriction endonuclease-like"/>
    <property type="match status" value="1"/>
</dbReference>
<dbReference type="InterPro" id="IPR012296">
    <property type="entry name" value="Nuclease_put_TT1808"/>
</dbReference>
<dbReference type="Proteomes" id="UP000830835">
    <property type="component" value="Unassembled WGS sequence"/>
</dbReference>
<dbReference type="Pfam" id="PF05685">
    <property type="entry name" value="Uma2"/>
    <property type="match status" value="1"/>
</dbReference>
<name>A0ABT0CF65_THEVL</name>
<dbReference type="PANTHER" id="PTHR35400">
    <property type="entry name" value="SLR1083 PROTEIN"/>
    <property type="match status" value="1"/>
</dbReference>
<keyword evidence="3" id="KW-1185">Reference proteome</keyword>
<gene>
    <name evidence="2" type="ORF">JX360_16205</name>
</gene>
<dbReference type="Gene3D" id="3.90.1570.10">
    <property type="entry name" value="tt1808, chain A"/>
    <property type="match status" value="1"/>
</dbReference>
<reference evidence="2" key="1">
    <citation type="submission" date="2021-02" db="EMBL/GenBank/DDBJ databases">
        <title>The CRISPR/cas machinery reduction and long-range gene transfer in the hot spring cyanobacterium Synechococcus.</title>
        <authorList>
            <person name="Dvorak P."/>
            <person name="Jahodarova E."/>
            <person name="Hasler P."/>
            <person name="Poulickova A."/>
        </authorList>
    </citation>
    <scope>NUCLEOTIDE SEQUENCE</scope>
    <source>
        <strain evidence="2">Rupite</strain>
    </source>
</reference>
<keyword evidence="2" id="KW-0255">Endonuclease</keyword>
<feature type="domain" description="Putative restriction endonuclease" evidence="1">
    <location>
        <begin position="18"/>
        <end position="187"/>
    </location>
</feature>
<dbReference type="GO" id="GO:0004519">
    <property type="term" value="F:endonuclease activity"/>
    <property type="evidence" value="ECO:0007669"/>
    <property type="project" value="UniProtKB-KW"/>
</dbReference>
<keyword evidence="2" id="KW-0378">Hydrolase</keyword>
<evidence type="ECO:0000313" key="2">
    <source>
        <dbReference type="EMBL" id="MCJ2544429.1"/>
    </source>
</evidence>
<dbReference type="CDD" id="cd06260">
    <property type="entry name" value="DUF820-like"/>
    <property type="match status" value="1"/>
</dbReference>
<evidence type="ECO:0000313" key="3">
    <source>
        <dbReference type="Proteomes" id="UP000830835"/>
    </source>
</evidence>
<keyword evidence="2" id="KW-0540">Nuclease</keyword>
<evidence type="ECO:0000259" key="1">
    <source>
        <dbReference type="Pfam" id="PF05685"/>
    </source>
</evidence>
<dbReference type="InterPro" id="IPR011335">
    <property type="entry name" value="Restrct_endonuc-II-like"/>
</dbReference>
<protein>
    <submittedName>
        <fullName evidence="2">Uma2 family endonuclease</fullName>
    </submittedName>
</protein>
<dbReference type="EMBL" id="JAFIRA010000065">
    <property type="protein sequence ID" value="MCJ2544429.1"/>
    <property type="molecule type" value="Genomic_DNA"/>
</dbReference>
<comment type="caution">
    <text evidence="2">The sequence shown here is derived from an EMBL/GenBank/DDBJ whole genome shotgun (WGS) entry which is preliminary data.</text>
</comment>
<dbReference type="InterPro" id="IPR008538">
    <property type="entry name" value="Uma2"/>
</dbReference>
<sequence>MQIQDQVKLRNIHLWSVEDYHHKIENGLLTHDDRVELLEGIVSHRSPKGVSHVIISRWIAEQFRERLGEGYYLITQDPITLAEQASEPEPDITIVRGSMFDYIEHHPYPEDILLVIEVADSSIEIDKKIKMPIYAKPRIQDYWVVDIKTKEITIYRQPLEDSYQQVQVAKEHDILGPLALPEITFQVKDLFPQGT</sequence>